<evidence type="ECO:0000256" key="3">
    <source>
        <dbReference type="ARBA" id="ARBA00022723"/>
    </source>
</evidence>
<dbReference type="EC" id="1.1.1.9" evidence="9"/>
<reference evidence="14 15" key="1">
    <citation type="submission" date="2016-03" db="EMBL/GenBank/DDBJ databases">
        <authorList>
            <person name="Ploux O."/>
        </authorList>
    </citation>
    <scope>NUCLEOTIDE SEQUENCE [LARGE SCALE GENOMIC DNA]</scope>
    <source>
        <strain evidence="14 15">UAMH 11012</strain>
    </source>
</reference>
<dbReference type="InterPro" id="IPR045306">
    <property type="entry name" value="SDH-like"/>
</dbReference>
<keyword evidence="3 11" id="KW-0479">Metal-binding</keyword>
<dbReference type="InterPro" id="IPR011032">
    <property type="entry name" value="GroES-like_sf"/>
</dbReference>
<keyword evidence="4 11" id="KW-0862">Zinc</keyword>
<dbReference type="AlphaFoldDB" id="A0A1L7XEP3"/>
<evidence type="ECO:0000313" key="15">
    <source>
        <dbReference type="Proteomes" id="UP000184330"/>
    </source>
</evidence>
<dbReference type="SUPFAM" id="SSF50129">
    <property type="entry name" value="GroES-like"/>
    <property type="match status" value="1"/>
</dbReference>
<name>A0A1L7XEP3_9HELO</name>
<dbReference type="SUPFAM" id="SSF51735">
    <property type="entry name" value="NAD(P)-binding Rossmann-fold domains"/>
    <property type="match status" value="1"/>
</dbReference>
<comment type="similarity">
    <text evidence="2 11">Belongs to the zinc-containing alcohol dehydrogenase family.</text>
</comment>
<feature type="domain" description="Alcohol dehydrogenase-like C-terminal" evidence="12">
    <location>
        <begin position="185"/>
        <end position="317"/>
    </location>
</feature>
<keyword evidence="6" id="KW-0520">NAD</keyword>
<keyword evidence="15" id="KW-1185">Reference proteome</keyword>
<dbReference type="PANTHER" id="PTHR43161:SF9">
    <property type="entry name" value="SORBITOL DEHYDROGENASE"/>
    <property type="match status" value="1"/>
</dbReference>
<evidence type="ECO:0000256" key="2">
    <source>
        <dbReference type="ARBA" id="ARBA00008072"/>
    </source>
</evidence>
<dbReference type="Gene3D" id="3.90.180.10">
    <property type="entry name" value="Medium-chain alcohol dehydrogenases, catalytic domain"/>
    <property type="match status" value="1"/>
</dbReference>
<dbReference type="InterPro" id="IPR013149">
    <property type="entry name" value="ADH-like_C"/>
</dbReference>
<dbReference type="PANTHER" id="PTHR43161">
    <property type="entry name" value="SORBITOL DEHYDROGENASE"/>
    <property type="match status" value="1"/>
</dbReference>
<dbReference type="GO" id="GO:0046526">
    <property type="term" value="F:D-xylulose reductase activity"/>
    <property type="evidence" value="ECO:0007669"/>
    <property type="project" value="UniProtKB-EC"/>
</dbReference>
<dbReference type="Proteomes" id="UP000184330">
    <property type="component" value="Unassembled WGS sequence"/>
</dbReference>
<sequence>MAKELANPSCFLYGPGEAKFEDSPYPTIEDPHDVVLRIAYVGVCGSDVHFWSHGGIITKVSHSNPLIMGHEASGIVHELGSAVTTLKLGDKVAIEPGQPCRRCKSCKEGRYNLCSTMKFAADPPYSHGALRRYFKVPEDFCYKLPDFMGLDEGVLVEPLAVAVHVARLADIRAGQDVVVFGAGTVGLLCAAVAKAMGAKKIISVDVNGSRLEFAKKFAATGTFLPSREDSAQDSARKIIEENGLDEGADAILEATGVEICIETGICTAKRGGTFIQAGLGKFKIQFPIVTLSEKEINMKGCFRYNAGDYELAMHFLETRKIAVKDLISSEEPFERAMYAWDKTKRGEGIKNLIRGPKD</sequence>
<dbReference type="InterPro" id="IPR013154">
    <property type="entry name" value="ADH-like_N"/>
</dbReference>
<evidence type="ECO:0000313" key="14">
    <source>
        <dbReference type="EMBL" id="CZR63505.1"/>
    </source>
</evidence>
<comment type="cofactor">
    <cofactor evidence="1 11">
        <name>Zn(2+)</name>
        <dbReference type="ChEBI" id="CHEBI:29105"/>
    </cofactor>
</comment>
<evidence type="ECO:0000256" key="7">
    <source>
        <dbReference type="ARBA" id="ARBA00024843"/>
    </source>
</evidence>
<comment type="function">
    <text evidence="7">Xylitol dehydrogenase which catalyzes the conversion of xylitol to D-xylulose. Xylose is a major component of hemicelluloses such as xylan. Most fungi utilize D-xylose via three enzymatic reactions, xylose reductase (XR), xylitol dehydrogenase (XDH), and xylulokinase, to form xylulose 5-phosphate, which enters pentose phosphate pathway.</text>
</comment>
<evidence type="ECO:0000256" key="4">
    <source>
        <dbReference type="ARBA" id="ARBA00022833"/>
    </source>
</evidence>
<evidence type="ECO:0000259" key="12">
    <source>
        <dbReference type="Pfam" id="PF00107"/>
    </source>
</evidence>
<evidence type="ECO:0000256" key="1">
    <source>
        <dbReference type="ARBA" id="ARBA00001947"/>
    </source>
</evidence>
<evidence type="ECO:0000256" key="11">
    <source>
        <dbReference type="RuleBase" id="RU361277"/>
    </source>
</evidence>
<dbReference type="InterPro" id="IPR036291">
    <property type="entry name" value="NAD(P)-bd_dom_sf"/>
</dbReference>
<evidence type="ECO:0000256" key="8">
    <source>
        <dbReference type="ARBA" id="ARBA00025713"/>
    </source>
</evidence>
<dbReference type="STRING" id="576137.A0A1L7XEP3"/>
<evidence type="ECO:0000256" key="5">
    <source>
        <dbReference type="ARBA" id="ARBA00023002"/>
    </source>
</evidence>
<proteinExistence type="inferred from homology"/>
<evidence type="ECO:0000256" key="6">
    <source>
        <dbReference type="ARBA" id="ARBA00023027"/>
    </source>
</evidence>
<dbReference type="InterPro" id="IPR002328">
    <property type="entry name" value="ADH_Zn_CS"/>
</dbReference>
<evidence type="ECO:0000256" key="9">
    <source>
        <dbReference type="ARBA" id="ARBA00026119"/>
    </source>
</evidence>
<dbReference type="Pfam" id="PF08240">
    <property type="entry name" value="ADH_N"/>
    <property type="match status" value="1"/>
</dbReference>
<dbReference type="Pfam" id="PF00107">
    <property type="entry name" value="ADH_zinc_N"/>
    <property type="match status" value="1"/>
</dbReference>
<comment type="pathway">
    <text evidence="8">Carbohydrate degradation; L-arabinose degradation via L-arabinitol; D-xylulose 5-phosphate from L-arabinose (fungal route): step 4/5.</text>
</comment>
<evidence type="ECO:0000256" key="10">
    <source>
        <dbReference type="ARBA" id="ARBA00030139"/>
    </source>
</evidence>
<dbReference type="GO" id="GO:0006062">
    <property type="term" value="P:sorbitol catabolic process"/>
    <property type="evidence" value="ECO:0007669"/>
    <property type="project" value="TreeGrafter"/>
</dbReference>
<gene>
    <name evidence="14" type="ORF">PAC_13402</name>
</gene>
<evidence type="ECO:0000259" key="13">
    <source>
        <dbReference type="Pfam" id="PF08240"/>
    </source>
</evidence>
<dbReference type="PROSITE" id="PS00059">
    <property type="entry name" value="ADH_ZINC"/>
    <property type="match status" value="1"/>
</dbReference>
<dbReference type="FunFam" id="3.40.50.720:FF:000068">
    <property type="entry name" value="Sorbitol dehydrogenase"/>
    <property type="match status" value="1"/>
</dbReference>
<keyword evidence="5" id="KW-0560">Oxidoreductase</keyword>
<dbReference type="GO" id="GO:0003939">
    <property type="term" value="F:L-iditol 2-dehydrogenase (NAD+) activity"/>
    <property type="evidence" value="ECO:0007669"/>
    <property type="project" value="TreeGrafter"/>
</dbReference>
<dbReference type="GO" id="GO:0008270">
    <property type="term" value="F:zinc ion binding"/>
    <property type="evidence" value="ECO:0007669"/>
    <property type="project" value="InterPro"/>
</dbReference>
<dbReference type="CDD" id="cd05285">
    <property type="entry name" value="sorbitol_DH"/>
    <property type="match status" value="1"/>
</dbReference>
<feature type="domain" description="Alcohol dehydrogenase-like N-terminal" evidence="13">
    <location>
        <begin position="31"/>
        <end position="146"/>
    </location>
</feature>
<organism evidence="14 15">
    <name type="scientific">Phialocephala subalpina</name>
    <dbReference type="NCBI Taxonomy" id="576137"/>
    <lineage>
        <taxon>Eukaryota</taxon>
        <taxon>Fungi</taxon>
        <taxon>Dikarya</taxon>
        <taxon>Ascomycota</taxon>
        <taxon>Pezizomycotina</taxon>
        <taxon>Leotiomycetes</taxon>
        <taxon>Helotiales</taxon>
        <taxon>Mollisiaceae</taxon>
        <taxon>Phialocephala</taxon>
        <taxon>Phialocephala fortinii species complex</taxon>
    </lineage>
</organism>
<accession>A0A1L7XEP3</accession>
<dbReference type="OrthoDB" id="3941538at2759"/>
<dbReference type="EMBL" id="FJOG01000023">
    <property type="protein sequence ID" value="CZR63505.1"/>
    <property type="molecule type" value="Genomic_DNA"/>
</dbReference>
<dbReference type="Gene3D" id="3.40.50.720">
    <property type="entry name" value="NAD(P)-binding Rossmann-like Domain"/>
    <property type="match status" value="1"/>
</dbReference>
<protein>
    <recommendedName>
        <fullName evidence="9">D-xylulose reductase</fullName>
        <ecNumber evidence="9">1.1.1.9</ecNumber>
    </recommendedName>
    <alternativeName>
        <fullName evidence="10">Xylitol dehydrogenase A</fullName>
    </alternativeName>
</protein>